<name>A0A645D960_9ZZZZ</name>
<evidence type="ECO:0000259" key="1">
    <source>
        <dbReference type="SMART" id="SM00984"/>
    </source>
</evidence>
<dbReference type="PIRSF" id="PIRSF500134">
    <property type="entry name" value="UDPglc_DH_bac"/>
    <property type="match status" value="1"/>
</dbReference>
<dbReference type="InterPro" id="IPR028357">
    <property type="entry name" value="UDPglc_DH_bac"/>
</dbReference>
<dbReference type="Pfam" id="PF03720">
    <property type="entry name" value="UDPG_MGDP_dh_C"/>
    <property type="match status" value="1"/>
</dbReference>
<dbReference type="EMBL" id="VSSQ01034049">
    <property type="protein sequence ID" value="MPM85854.1"/>
    <property type="molecule type" value="Genomic_DNA"/>
</dbReference>
<accession>A0A645D960</accession>
<dbReference type="NCBIfam" id="TIGR03026">
    <property type="entry name" value="NDP-sugDHase"/>
    <property type="match status" value="1"/>
</dbReference>
<dbReference type="AlphaFoldDB" id="A0A645D960"/>
<dbReference type="GO" id="GO:0051287">
    <property type="term" value="F:NAD binding"/>
    <property type="evidence" value="ECO:0007669"/>
    <property type="project" value="InterPro"/>
</dbReference>
<dbReference type="InterPro" id="IPR036220">
    <property type="entry name" value="UDP-Glc/GDP-Man_DH_C_sf"/>
</dbReference>
<dbReference type="PANTHER" id="PTHR43750:SF3">
    <property type="entry name" value="UDP-GLUCOSE 6-DEHYDROGENASE TUAD"/>
    <property type="match status" value="1"/>
</dbReference>
<dbReference type="InterPro" id="IPR008927">
    <property type="entry name" value="6-PGluconate_DH-like_C_sf"/>
</dbReference>
<dbReference type="PIRSF" id="PIRSF000124">
    <property type="entry name" value="UDPglc_GDPman_dh"/>
    <property type="match status" value="1"/>
</dbReference>
<dbReference type="GO" id="GO:0000271">
    <property type="term" value="P:polysaccharide biosynthetic process"/>
    <property type="evidence" value="ECO:0007669"/>
    <property type="project" value="InterPro"/>
</dbReference>
<dbReference type="SMART" id="SM00984">
    <property type="entry name" value="UDPG_MGDP_dh_C"/>
    <property type="match status" value="1"/>
</dbReference>
<gene>
    <name evidence="2" type="primary">ywqF_12</name>
    <name evidence="2" type="ORF">SDC9_132937</name>
</gene>
<dbReference type="SUPFAM" id="SSF52413">
    <property type="entry name" value="UDP-glucose/GDP-mannose dehydrogenase C-terminal domain"/>
    <property type="match status" value="1"/>
</dbReference>
<proteinExistence type="predicted"/>
<reference evidence="2" key="1">
    <citation type="submission" date="2019-08" db="EMBL/GenBank/DDBJ databases">
        <authorList>
            <person name="Kucharzyk K."/>
            <person name="Murdoch R.W."/>
            <person name="Higgins S."/>
            <person name="Loffler F."/>
        </authorList>
    </citation>
    <scope>NUCLEOTIDE SEQUENCE</scope>
</reference>
<protein>
    <submittedName>
        <fullName evidence="2">UDP-glucose 6-dehydrogenase YwqF</fullName>
        <ecNumber evidence="2">1.1.1.22</ecNumber>
    </submittedName>
</protein>
<comment type="caution">
    <text evidence="2">The sequence shown here is derived from an EMBL/GenBank/DDBJ whole genome shotgun (WGS) entry which is preliminary data.</text>
</comment>
<evidence type="ECO:0000313" key="2">
    <source>
        <dbReference type="EMBL" id="MPM85854.1"/>
    </source>
</evidence>
<feature type="domain" description="UDP-glucose/GDP-mannose dehydrogenase C-terminal" evidence="1">
    <location>
        <begin position="152"/>
        <end position="254"/>
    </location>
</feature>
<dbReference type="GO" id="GO:0003979">
    <property type="term" value="F:UDP-glucose 6-dehydrogenase activity"/>
    <property type="evidence" value="ECO:0007669"/>
    <property type="project" value="UniProtKB-EC"/>
</dbReference>
<dbReference type="Gene3D" id="3.40.50.720">
    <property type="entry name" value="NAD(P)-binding Rossmann-like Domain"/>
    <property type="match status" value="2"/>
</dbReference>
<dbReference type="InterPro" id="IPR014026">
    <property type="entry name" value="UDP-Glc/GDP-Man_DH_dimer"/>
</dbReference>
<sequence>MHAKRIVIGVEDKWAEEILVDVYSGFDQPFVITNRRSAEMIKYASNDYLALKISYINEIANMCELVGANVEEVTRGMSYDSRIGKEFLKAGIGFGGACFPKDTKALYNQASSEFGYEMQTIKAAIDVNARQKTKLFFEAKKRFGSFENLKVGILGLTFKPATDDLREAPSVDNINMLLKNGAQIKAYDPVGEDNARRIFQDTIAYEKSIEATIKDQDVVFIMTEWPEIVTFDINKYCQLMKKPIVFDGRNCYEVAKMKACGIEYISIGRR</sequence>
<dbReference type="Gene3D" id="1.20.5.100">
    <property type="entry name" value="Cytochrome c1, transmembrane anchor, C-terminal"/>
    <property type="match status" value="1"/>
</dbReference>
<dbReference type="EC" id="1.1.1.22" evidence="2"/>
<keyword evidence="2" id="KW-0560">Oxidoreductase</keyword>
<dbReference type="SUPFAM" id="SSF48179">
    <property type="entry name" value="6-phosphogluconate dehydrogenase C-terminal domain-like"/>
    <property type="match status" value="1"/>
</dbReference>
<dbReference type="PANTHER" id="PTHR43750">
    <property type="entry name" value="UDP-GLUCOSE 6-DEHYDROGENASE TUAD"/>
    <property type="match status" value="1"/>
</dbReference>
<dbReference type="InterPro" id="IPR014027">
    <property type="entry name" value="UDP-Glc/GDP-Man_DH_C"/>
</dbReference>
<dbReference type="Pfam" id="PF00984">
    <property type="entry name" value="UDPG_MGDP_dh"/>
    <property type="match status" value="1"/>
</dbReference>
<organism evidence="2">
    <name type="scientific">bioreactor metagenome</name>
    <dbReference type="NCBI Taxonomy" id="1076179"/>
    <lineage>
        <taxon>unclassified sequences</taxon>
        <taxon>metagenomes</taxon>
        <taxon>ecological metagenomes</taxon>
    </lineage>
</organism>
<dbReference type="InterPro" id="IPR017476">
    <property type="entry name" value="UDP-Glc/GDP-Man"/>
</dbReference>